<feature type="domain" description="FHA" evidence="3">
    <location>
        <begin position="156"/>
        <end position="214"/>
    </location>
</feature>
<dbReference type="Proteomes" id="UP000231501">
    <property type="component" value="Unassembled WGS sequence"/>
</dbReference>
<evidence type="ECO:0000256" key="2">
    <source>
        <dbReference type="SAM" id="Phobius"/>
    </source>
</evidence>
<feature type="transmembrane region" description="Helical" evidence="2">
    <location>
        <begin position="296"/>
        <end position="316"/>
    </location>
</feature>
<keyword evidence="2" id="KW-0472">Membrane</keyword>
<dbReference type="EMBL" id="PEOG01000052">
    <property type="protein sequence ID" value="PIM51808.1"/>
    <property type="molecule type" value="Genomic_DNA"/>
</dbReference>
<dbReference type="PROSITE" id="PS50006">
    <property type="entry name" value="FHA_DOMAIN"/>
    <property type="match status" value="1"/>
</dbReference>
<comment type="caution">
    <text evidence="4">The sequence shown here is derived from an EMBL/GenBank/DDBJ whole genome shotgun (WGS) entry which is preliminary data.</text>
</comment>
<dbReference type="InterPro" id="IPR008984">
    <property type="entry name" value="SMAD_FHA_dom_sf"/>
</dbReference>
<sequence>MPDGACAVHQRIAADRLLRRDRGGLRRLQARRDPLRGDLFVQLPQRAPGRPGPRPHRALLPRGLRPAEGRPAAARGRLPAGLSQARRAVRPDGAGHQRRRRHRGRAGPLRRPWRQLRECHPADASLPARIRMDAVIEIVDRDGHCRETHKVRAWPLRIGRSPDCDLVLADPHLAGAHALLHWDDAGTDTAQAATGPVLELLPSHNGGWLDGHRIAAGSRAAWPSSALLQLGTTRLRLRTSLDPLPAEKPMNRADEPVRRDARPSWALPALLAVWALLLWGSNWAANDGSATWVDTVSALLAPVGVALIWAALWALVTQLFRHWFAFGAHLWRALVATVAMQLFDLLLPLMAYMFNLPRLLALETLVMSVGAALLLWWHATVVWPRASRRLAVGIGAMCVVGLVLTVGRRTEQQYWLGPNYMATLPPPALRIATPQPVDSFIDGMARLEAPLLKQAAKRNDQAGGSGDNEE</sequence>
<evidence type="ECO:0000256" key="1">
    <source>
        <dbReference type="SAM" id="MobiDB-lite"/>
    </source>
</evidence>
<proteinExistence type="predicted"/>
<accession>A0A2G9C5Y5</accession>
<feature type="region of interest" description="Disordered" evidence="1">
    <location>
        <begin position="43"/>
        <end position="109"/>
    </location>
</feature>
<gene>
    <name evidence="4" type="ORF">CS062_17770</name>
</gene>
<dbReference type="Pfam" id="PF00498">
    <property type="entry name" value="FHA"/>
    <property type="match status" value="1"/>
</dbReference>
<dbReference type="CDD" id="cd00060">
    <property type="entry name" value="FHA"/>
    <property type="match status" value="1"/>
</dbReference>
<dbReference type="InterPro" id="IPR000253">
    <property type="entry name" value="FHA_dom"/>
</dbReference>
<feature type="compositionally biased region" description="Low complexity" evidence="1">
    <location>
        <begin position="60"/>
        <end position="82"/>
    </location>
</feature>
<evidence type="ECO:0000259" key="3">
    <source>
        <dbReference type="PROSITE" id="PS50006"/>
    </source>
</evidence>
<feature type="transmembrane region" description="Helical" evidence="2">
    <location>
        <begin position="359"/>
        <end position="378"/>
    </location>
</feature>
<keyword evidence="2" id="KW-0812">Transmembrane</keyword>
<reference evidence="4 5" key="1">
    <citation type="submission" date="2017-11" db="EMBL/GenBank/DDBJ databases">
        <title>Draft genome sequence of Mitsuaria sp. HWN-4.</title>
        <authorList>
            <person name="Gundlapally S.R."/>
        </authorList>
    </citation>
    <scope>NUCLEOTIDE SEQUENCE [LARGE SCALE GENOMIC DNA]</scope>
    <source>
        <strain evidence="4 5">HWN-4</strain>
    </source>
</reference>
<name>A0A2G9C5Y5_9BURK</name>
<dbReference type="AlphaFoldDB" id="A0A2G9C5Y5"/>
<keyword evidence="2" id="KW-1133">Transmembrane helix</keyword>
<evidence type="ECO:0000313" key="5">
    <source>
        <dbReference type="Proteomes" id="UP000231501"/>
    </source>
</evidence>
<evidence type="ECO:0000313" key="4">
    <source>
        <dbReference type="EMBL" id="PIM51808.1"/>
    </source>
</evidence>
<dbReference type="SUPFAM" id="SSF49879">
    <property type="entry name" value="SMAD/FHA domain"/>
    <property type="match status" value="1"/>
</dbReference>
<protein>
    <recommendedName>
        <fullName evidence="3">FHA domain-containing protein</fullName>
    </recommendedName>
</protein>
<keyword evidence="5" id="KW-1185">Reference proteome</keyword>
<feature type="compositionally biased region" description="Basic residues" evidence="1">
    <location>
        <begin position="96"/>
        <end position="105"/>
    </location>
</feature>
<dbReference type="SMART" id="SM00240">
    <property type="entry name" value="FHA"/>
    <property type="match status" value="1"/>
</dbReference>
<organism evidence="4 5">
    <name type="scientific">Roseateles chitinivorans</name>
    <dbReference type="NCBI Taxonomy" id="2917965"/>
    <lineage>
        <taxon>Bacteria</taxon>
        <taxon>Pseudomonadati</taxon>
        <taxon>Pseudomonadota</taxon>
        <taxon>Betaproteobacteria</taxon>
        <taxon>Burkholderiales</taxon>
        <taxon>Sphaerotilaceae</taxon>
        <taxon>Roseateles</taxon>
    </lineage>
</organism>
<feature type="transmembrane region" description="Helical" evidence="2">
    <location>
        <begin position="390"/>
        <end position="407"/>
    </location>
</feature>
<dbReference type="Gene3D" id="2.60.200.20">
    <property type="match status" value="1"/>
</dbReference>
<feature type="transmembrane region" description="Helical" evidence="2">
    <location>
        <begin position="328"/>
        <end position="347"/>
    </location>
</feature>
<feature type="transmembrane region" description="Helical" evidence="2">
    <location>
        <begin position="265"/>
        <end position="284"/>
    </location>
</feature>